<feature type="transmembrane region" description="Helical" evidence="7">
    <location>
        <begin position="6"/>
        <end position="27"/>
    </location>
</feature>
<sequence length="458" mass="52046">MEDLAAAIGVSIPVLRFLLAFLASIPCSWLWRFVPGARLRHLYSAFTGCFLSHHAFGWDANFHFLVPILIGYISMLLFHRHCGSITFIGAFSFLICCHVYYMSGDAWKEGGMDCTGALMVLTLKVISAAINYQDGMLKEEDLRPAQKKNRLILLPSVDEFVGYCFCCGTHLAGPVYEIQDYLDWTADKGLWSSSQKPPSPYGGALRAFLQALLCMGFHTYLAPRFPVSRIFEPQYTEWGFWKRWGYQWLVGFSVRWKYYFIWSISETAVIISGLGFGGWSESEPSKPKWNRAMNVDILGVELAESSAVLPLVWNIHVSTWLRVYVYERVSRKGRKGGFFELLATQIVSAVWHGLYAGYILFFINSALMIAGSRVIYRWQQAIPEGSWFLKKIFWAISLFYAAFELNYACIGFIVLDLRQTLQSFSSLYYAGSLIPVGLIIFGTVVRPPRSVRSKAKKT</sequence>
<evidence type="ECO:0000256" key="1">
    <source>
        <dbReference type="ARBA" id="ARBA00004141"/>
    </source>
</evidence>
<feature type="transmembrane region" description="Helical" evidence="7">
    <location>
        <begin position="115"/>
        <end position="132"/>
    </location>
</feature>
<dbReference type="EMBL" id="JABFUD020000015">
    <property type="protein sequence ID" value="KAI5069116.1"/>
    <property type="molecule type" value="Genomic_DNA"/>
</dbReference>
<feature type="transmembrane region" description="Helical" evidence="7">
    <location>
        <begin position="62"/>
        <end position="78"/>
    </location>
</feature>
<protein>
    <submittedName>
        <fullName evidence="8">Uncharacterized protein</fullName>
    </submittedName>
</protein>
<dbReference type="GO" id="GO:0016020">
    <property type="term" value="C:membrane"/>
    <property type="evidence" value="ECO:0007669"/>
    <property type="project" value="UniProtKB-SubCell"/>
</dbReference>
<dbReference type="InterPro" id="IPR004299">
    <property type="entry name" value="MBOAT_fam"/>
</dbReference>
<feature type="transmembrane region" description="Helical" evidence="7">
    <location>
        <begin position="392"/>
        <end position="415"/>
    </location>
</feature>
<keyword evidence="2" id="KW-0808">Transferase</keyword>
<evidence type="ECO:0000256" key="6">
    <source>
        <dbReference type="ARBA" id="ARBA00023315"/>
    </source>
</evidence>
<name>A0A9D4ZDZ1_ADICA</name>
<keyword evidence="3 7" id="KW-0812">Transmembrane</keyword>
<evidence type="ECO:0000256" key="3">
    <source>
        <dbReference type="ARBA" id="ARBA00022692"/>
    </source>
</evidence>
<dbReference type="GO" id="GO:0008654">
    <property type="term" value="P:phospholipid biosynthetic process"/>
    <property type="evidence" value="ECO:0007669"/>
    <property type="project" value="TreeGrafter"/>
</dbReference>
<comment type="caution">
    <text evidence="8">The sequence shown here is derived from an EMBL/GenBank/DDBJ whole genome shotgun (WGS) entry which is preliminary data.</text>
</comment>
<dbReference type="GO" id="GO:0019432">
    <property type="term" value="P:triglyceride biosynthetic process"/>
    <property type="evidence" value="ECO:0007669"/>
    <property type="project" value="TreeGrafter"/>
</dbReference>
<evidence type="ECO:0000256" key="5">
    <source>
        <dbReference type="ARBA" id="ARBA00023136"/>
    </source>
</evidence>
<evidence type="ECO:0000313" key="8">
    <source>
        <dbReference type="EMBL" id="KAI5069116.1"/>
    </source>
</evidence>
<comment type="subcellular location">
    <subcellularLocation>
        <location evidence="1">Membrane</location>
        <topology evidence="1">Multi-pass membrane protein</topology>
    </subcellularLocation>
</comment>
<keyword evidence="4 7" id="KW-1133">Transmembrane helix</keyword>
<evidence type="ECO:0000256" key="4">
    <source>
        <dbReference type="ARBA" id="ARBA00022989"/>
    </source>
</evidence>
<dbReference type="PANTHER" id="PTHR13906:SF4">
    <property type="entry name" value="LYSOPHOSPHOLIPID ACYLTRANSFERASE 6"/>
    <property type="match status" value="1"/>
</dbReference>
<dbReference type="GO" id="GO:0030258">
    <property type="term" value="P:lipid modification"/>
    <property type="evidence" value="ECO:0007669"/>
    <property type="project" value="TreeGrafter"/>
</dbReference>
<keyword evidence="9" id="KW-1185">Reference proteome</keyword>
<evidence type="ECO:0000313" key="9">
    <source>
        <dbReference type="Proteomes" id="UP000886520"/>
    </source>
</evidence>
<evidence type="ECO:0000256" key="7">
    <source>
        <dbReference type="SAM" id="Phobius"/>
    </source>
</evidence>
<feature type="transmembrane region" description="Helical" evidence="7">
    <location>
        <begin position="85"/>
        <end position="103"/>
    </location>
</feature>
<reference evidence="8" key="1">
    <citation type="submission" date="2021-01" db="EMBL/GenBank/DDBJ databases">
        <title>Adiantum capillus-veneris genome.</title>
        <authorList>
            <person name="Fang Y."/>
            <person name="Liao Q."/>
        </authorList>
    </citation>
    <scope>NUCLEOTIDE SEQUENCE</scope>
    <source>
        <strain evidence="8">H3</strain>
        <tissue evidence="8">Leaf</tissue>
    </source>
</reference>
<dbReference type="InterPro" id="IPR049941">
    <property type="entry name" value="LPLAT_7/PORCN-like"/>
</dbReference>
<keyword evidence="5 7" id="KW-0472">Membrane</keyword>
<accession>A0A9D4ZDZ1</accession>
<evidence type="ECO:0000256" key="2">
    <source>
        <dbReference type="ARBA" id="ARBA00022679"/>
    </source>
</evidence>
<dbReference type="Pfam" id="PF03062">
    <property type="entry name" value="MBOAT"/>
    <property type="match status" value="1"/>
</dbReference>
<feature type="transmembrane region" description="Helical" evidence="7">
    <location>
        <begin position="258"/>
        <end position="279"/>
    </location>
</feature>
<dbReference type="GO" id="GO:0016746">
    <property type="term" value="F:acyltransferase activity"/>
    <property type="evidence" value="ECO:0007669"/>
    <property type="project" value="UniProtKB-KW"/>
</dbReference>
<feature type="transmembrane region" description="Helical" evidence="7">
    <location>
        <begin position="349"/>
        <end position="371"/>
    </location>
</feature>
<dbReference type="AlphaFoldDB" id="A0A9D4ZDZ1"/>
<dbReference type="GO" id="GO:0005783">
    <property type="term" value="C:endoplasmic reticulum"/>
    <property type="evidence" value="ECO:0007669"/>
    <property type="project" value="TreeGrafter"/>
</dbReference>
<proteinExistence type="predicted"/>
<feature type="transmembrane region" description="Helical" evidence="7">
    <location>
        <begin position="427"/>
        <end position="445"/>
    </location>
</feature>
<gene>
    <name evidence="8" type="ORF">GOP47_0015417</name>
</gene>
<dbReference type="Proteomes" id="UP000886520">
    <property type="component" value="Chromosome 15"/>
</dbReference>
<dbReference type="OrthoDB" id="286734at2759"/>
<organism evidence="8 9">
    <name type="scientific">Adiantum capillus-veneris</name>
    <name type="common">Maidenhair fern</name>
    <dbReference type="NCBI Taxonomy" id="13818"/>
    <lineage>
        <taxon>Eukaryota</taxon>
        <taxon>Viridiplantae</taxon>
        <taxon>Streptophyta</taxon>
        <taxon>Embryophyta</taxon>
        <taxon>Tracheophyta</taxon>
        <taxon>Polypodiopsida</taxon>
        <taxon>Polypodiidae</taxon>
        <taxon>Polypodiales</taxon>
        <taxon>Pteridineae</taxon>
        <taxon>Pteridaceae</taxon>
        <taxon>Vittarioideae</taxon>
        <taxon>Adiantum</taxon>
    </lineage>
</organism>
<keyword evidence="6" id="KW-0012">Acyltransferase</keyword>
<dbReference type="PANTHER" id="PTHR13906">
    <property type="entry name" value="PORCUPINE"/>
    <property type="match status" value="1"/>
</dbReference>